<name>A0A482W958_ASBVE</name>
<evidence type="ECO:0000313" key="1">
    <source>
        <dbReference type="EMBL" id="RZC41337.1"/>
    </source>
</evidence>
<sequence length="98" mass="10902">RYEIGELKRVGIKETQVVKGQYSETFERKSGGYYIRTIGYVADENGYRPFLIDLSTVTEIFCFQRVHYFFSGPGGPNVLEVPISSTVLASLIGGNTLG</sequence>
<accession>A0A482W958</accession>
<gene>
    <name evidence="1" type="ORF">BDFB_013739</name>
</gene>
<evidence type="ECO:0000313" key="2">
    <source>
        <dbReference type="Proteomes" id="UP000292052"/>
    </source>
</evidence>
<protein>
    <submittedName>
        <fullName evidence="1">Uncharacterized protein</fullName>
    </submittedName>
</protein>
<organism evidence="1 2">
    <name type="scientific">Asbolus verrucosus</name>
    <name type="common">Desert ironclad beetle</name>
    <dbReference type="NCBI Taxonomy" id="1661398"/>
    <lineage>
        <taxon>Eukaryota</taxon>
        <taxon>Metazoa</taxon>
        <taxon>Ecdysozoa</taxon>
        <taxon>Arthropoda</taxon>
        <taxon>Hexapoda</taxon>
        <taxon>Insecta</taxon>
        <taxon>Pterygota</taxon>
        <taxon>Neoptera</taxon>
        <taxon>Endopterygota</taxon>
        <taxon>Coleoptera</taxon>
        <taxon>Polyphaga</taxon>
        <taxon>Cucujiformia</taxon>
        <taxon>Tenebrionidae</taxon>
        <taxon>Pimeliinae</taxon>
        <taxon>Asbolus</taxon>
    </lineage>
</organism>
<proteinExistence type="predicted"/>
<feature type="non-terminal residue" evidence="1">
    <location>
        <position position="1"/>
    </location>
</feature>
<dbReference type="Proteomes" id="UP000292052">
    <property type="component" value="Unassembled WGS sequence"/>
</dbReference>
<comment type="caution">
    <text evidence="1">The sequence shown here is derived from an EMBL/GenBank/DDBJ whole genome shotgun (WGS) entry which is preliminary data.</text>
</comment>
<keyword evidence="2" id="KW-1185">Reference proteome</keyword>
<dbReference type="OrthoDB" id="6750467at2759"/>
<reference evidence="1 2" key="1">
    <citation type="submission" date="2017-03" db="EMBL/GenBank/DDBJ databases">
        <title>Genome of the blue death feigning beetle - Asbolus verrucosus.</title>
        <authorList>
            <person name="Rider S.D."/>
        </authorList>
    </citation>
    <scope>NUCLEOTIDE SEQUENCE [LARGE SCALE GENOMIC DNA]</scope>
    <source>
        <strain evidence="1">Butters</strain>
        <tissue evidence="1">Head and leg muscle</tissue>
    </source>
</reference>
<dbReference type="EMBL" id="QDEB01018080">
    <property type="protein sequence ID" value="RZC41337.1"/>
    <property type="molecule type" value="Genomic_DNA"/>
</dbReference>
<dbReference type="AlphaFoldDB" id="A0A482W958"/>